<protein>
    <recommendedName>
        <fullName evidence="2">FlgO domain-containing protein</fullName>
    </recommendedName>
</protein>
<name>A0A382XA14_9ZZZZ</name>
<organism evidence="1">
    <name type="scientific">marine metagenome</name>
    <dbReference type="NCBI Taxonomy" id="408172"/>
    <lineage>
        <taxon>unclassified sequences</taxon>
        <taxon>metagenomes</taxon>
        <taxon>ecological metagenomes</taxon>
    </lineage>
</organism>
<sequence length="184" mass="20450">MKKSLTILLIFFSFVFAQETIAVIDFEGIGISQLEAKALSERLRDELVITGKQKIFESGEMDEIFSEKDFQQSGCNSNECAVEAGKLLSVERIIIGSIRNVGSAYTISAQIVSVGTGEIIKSTIYDYQGNIDGLIMIAMKEVSERLFPTMKKTTARVPEKTASVDQLIWRGVMFVLLMYLVSEV</sequence>
<dbReference type="Gene3D" id="3.40.50.10610">
    <property type="entry name" value="ABC-type transport auxiliary lipoprotein component"/>
    <property type="match status" value="1"/>
</dbReference>
<evidence type="ECO:0000313" key="1">
    <source>
        <dbReference type="EMBL" id="SVD67714.1"/>
    </source>
</evidence>
<proteinExistence type="predicted"/>
<dbReference type="AlphaFoldDB" id="A0A382XA14"/>
<evidence type="ECO:0008006" key="2">
    <source>
        <dbReference type="Google" id="ProtNLM"/>
    </source>
</evidence>
<reference evidence="1" key="1">
    <citation type="submission" date="2018-05" db="EMBL/GenBank/DDBJ databases">
        <authorList>
            <person name="Lanie J.A."/>
            <person name="Ng W.-L."/>
            <person name="Kazmierczak K.M."/>
            <person name="Andrzejewski T.M."/>
            <person name="Davidsen T.M."/>
            <person name="Wayne K.J."/>
            <person name="Tettelin H."/>
            <person name="Glass J.I."/>
            <person name="Rusch D."/>
            <person name="Podicherti R."/>
            <person name="Tsui H.-C.T."/>
            <person name="Winkler M.E."/>
        </authorList>
    </citation>
    <scope>NUCLEOTIDE SEQUENCE</scope>
</reference>
<dbReference type="EMBL" id="UINC01166004">
    <property type="protein sequence ID" value="SVD67714.1"/>
    <property type="molecule type" value="Genomic_DNA"/>
</dbReference>
<accession>A0A382XA14</accession>
<gene>
    <name evidence="1" type="ORF">METZ01_LOCUS420568</name>
</gene>